<feature type="domain" description="DUF1587" evidence="1">
    <location>
        <begin position="138"/>
        <end position="201"/>
    </location>
</feature>
<reference evidence="2" key="1">
    <citation type="submission" date="2018-05" db="EMBL/GenBank/DDBJ databases">
        <authorList>
            <person name="Lanie J.A."/>
            <person name="Ng W.-L."/>
            <person name="Kazmierczak K.M."/>
            <person name="Andrzejewski T.M."/>
            <person name="Davidsen T.M."/>
            <person name="Wayne K.J."/>
            <person name="Tettelin H."/>
            <person name="Glass J.I."/>
            <person name="Rusch D."/>
            <person name="Podicherti R."/>
            <person name="Tsui H.-C.T."/>
            <person name="Winkler M.E."/>
        </authorList>
    </citation>
    <scope>NUCLEOTIDE SEQUENCE</scope>
</reference>
<feature type="non-terminal residue" evidence="2">
    <location>
        <position position="268"/>
    </location>
</feature>
<sequence>VKILTGIFAALGVLLAATDDTAVANGGADFTPQFGVSSGNDALLRVSDNDLVQQYCVGCHNDRRLRGNMSLEGFNAERPEDNGALAEAMIVKLRAGMMPPPGVRRPSGDALQVLAASLEERVDAAAVRDPNPGGRTFQRLNQIEYERSIEDLLGLEIDGGQFLPLDTKSANFDNIADVQLLSPTLLDAYLNAAAVVSRLAVGDRDAPRSSATYTNSGYTSQWDRIEGAPYGTRGGISIVHNFIADGEYEFRLALEHTTTGEYYGGTIP</sequence>
<dbReference type="EMBL" id="UINC01034015">
    <property type="protein sequence ID" value="SVB24191.1"/>
    <property type="molecule type" value="Genomic_DNA"/>
</dbReference>
<dbReference type="Pfam" id="PF07626">
    <property type="entry name" value="PSD3"/>
    <property type="match status" value="1"/>
</dbReference>
<evidence type="ECO:0000313" key="2">
    <source>
        <dbReference type="EMBL" id="SVB24191.1"/>
    </source>
</evidence>
<evidence type="ECO:0000259" key="1">
    <source>
        <dbReference type="Pfam" id="PF07626"/>
    </source>
</evidence>
<gene>
    <name evidence="2" type="ORF">METZ01_LOCUS177045</name>
</gene>
<protein>
    <recommendedName>
        <fullName evidence="1">DUF1587 domain-containing protein</fullName>
    </recommendedName>
</protein>
<proteinExistence type="predicted"/>
<dbReference type="AlphaFoldDB" id="A0A382CEU0"/>
<feature type="non-terminal residue" evidence="2">
    <location>
        <position position="1"/>
    </location>
</feature>
<organism evidence="2">
    <name type="scientific">marine metagenome</name>
    <dbReference type="NCBI Taxonomy" id="408172"/>
    <lineage>
        <taxon>unclassified sequences</taxon>
        <taxon>metagenomes</taxon>
        <taxon>ecological metagenomes</taxon>
    </lineage>
</organism>
<dbReference type="InterPro" id="IPR013036">
    <property type="entry name" value="DUF1587"/>
</dbReference>
<accession>A0A382CEU0</accession>
<name>A0A382CEU0_9ZZZZ</name>